<gene>
    <name evidence="2" type="ORF">SAMN04489762_3397</name>
</gene>
<dbReference type="RefSeq" id="WP_164493495.1">
    <property type="nucleotide sequence ID" value="NZ_FOCD01000006.1"/>
</dbReference>
<dbReference type="PROSITE" id="PS50943">
    <property type="entry name" value="HTH_CROC1"/>
    <property type="match status" value="1"/>
</dbReference>
<evidence type="ECO:0000313" key="3">
    <source>
        <dbReference type="Proteomes" id="UP000199735"/>
    </source>
</evidence>
<evidence type="ECO:0000259" key="1">
    <source>
        <dbReference type="PROSITE" id="PS50943"/>
    </source>
</evidence>
<accession>A0AAX2EJQ6</accession>
<reference evidence="2 3" key="1">
    <citation type="submission" date="2016-10" db="EMBL/GenBank/DDBJ databases">
        <authorList>
            <person name="Varghese N."/>
            <person name="Submissions S."/>
        </authorList>
    </citation>
    <scope>NUCLEOTIDE SEQUENCE [LARGE SCALE GENOMIC DNA]</scope>
    <source>
        <strain evidence="2 3">DSM 21619</strain>
    </source>
</reference>
<dbReference type="GO" id="GO:0003677">
    <property type="term" value="F:DNA binding"/>
    <property type="evidence" value="ECO:0007669"/>
    <property type="project" value="UniProtKB-KW"/>
</dbReference>
<proteinExistence type="predicted"/>
<comment type="caution">
    <text evidence="2">The sequence shown here is derived from an EMBL/GenBank/DDBJ whole genome shotgun (WGS) entry which is preliminary data.</text>
</comment>
<dbReference type="SMART" id="SM00530">
    <property type="entry name" value="HTH_XRE"/>
    <property type="match status" value="1"/>
</dbReference>
<dbReference type="InterPro" id="IPR001387">
    <property type="entry name" value="Cro/C1-type_HTH"/>
</dbReference>
<keyword evidence="2" id="KW-0238">DNA-binding</keyword>
<dbReference type="EMBL" id="FOCD01000006">
    <property type="protein sequence ID" value="SEO06595.1"/>
    <property type="molecule type" value="Genomic_DNA"/>
</dbReference>
<name>A0AAX2EJQ6_9BACI</name>
<protein>
    <submittedName>
        <fullName evidence="2">Cro/C1-type HTH DNA-binding domain-containing protein</fullName>
    </submittedName>
</protein>
<evidence type="ECO:0000313" key="2">
    <source>
        <dbReference type="EMBL" id="SEO06595.1"/>
    </source>
</evidence>
<dbReference type="AlphaFoldDB" id="A0AAX2EJQ6"/>
<feature type="domain" description="HTH cro/C1-type" evidence="1">
    <location>
        <begin position="16"/>
        <end position="69"/>
    </location>
</feature>
<dbReference type="Proteomes" id="UP000199735">
    <property type="component" value="Unassembled WGS sequence"/>
</dbReference>
<dbReference type="Gene3D" id="1.10.260.40">
    <property type="entry name" value="lambda repressor-like DNA-binding domains"/>
    <property type="match status" value="1"/>
</dbReference>
<sequence length="80" mass="9290">MPDIEPKYRLVVTPRLQELLKEQGYSQTEIARKTGIDQSIISRFDQQSRHADVVLFKLAAALDCNIQDLFVITYEKHKID</sequence>
<dbReference type="InterPro" id="IPR010982">
    <property type="entry name" value="Lambda_DNA-bd_dom_sf"/>
</dbReference>
<dbReference type="SUPFAM" id="SSF47413">
    <property type="entry name" value="lambda repressor-like DNA-binding domains"/>
    <property type="match status" value="1"/>
</dbReference>
<organism evidence="2 3">
    <name type="scientific">Terribacillus saccharophilus</name>
    <dbReference type="NCBI Taxonomy" id="361277"/>
    <lineage>
        <taxon>Bacteria</taxon>
        <taxon>Bacillati</taxon>
        <taxon>Bacillota</taxon>
        <taxon>Bacilli</taxon>
        <taxon>Bacillales</taxon>
        <taxon>Bacillaceae</taxon>
        <taxon>Terribacillus</taxon>
    </lineage>
</organism>
<dbReference type="CDD" id="cd00093">
    <property type="entry name" value="HTH_XRE"/>
    <property type="match status" value="1"/>
</dbReference>
<dbReference type="Pfam" id="PF13443">
    <property type="entry name" value="HTH_26"/>
    <property type="match status" value="1"/>
</dbReference>